<feature type="signal peptide" evidence="1">
    <location>
        <begin position="1"/>
        <end position="20"/>
    </location>
</feature>
<reference evidence="3 4" key="1">
    <citation type="submission" date="2024-02" db="EMBL/GenBank/DDBJ databases">
        <title>De novo assembly and annotation of 12 fungi associated with fruit tree decline syndrome in Ontario, Canada.</title>
        <authorList>
            <person name="Sulman M."/>
            <person name="Ellouze W."/>
            <person name="Ilyukhin E."/>
        </authorList>
    </citation>
    <scope>NUCLEOTIDE SEQUENCE [LARGE SCALE GENOMIC DNA]</scope>
    <source>
        <strain evidence="3 4">M1-105</strain>
    </source>
</reference>
<keyword evidence="4" id="KW-1185">Reference proteome</keyword>
<feature type="chain" id="PRO_5046617534" description="SnoaL-like domain-containing protein" evidence="1">
    <location>
        <begin position="21"/>
        <end position="203"/>
    </location>
</feature>
<feature type="domain" description="SnoaL-like" evidence="2">
    <location>
        <begin position="58"/>
        <end position="188"/>
    </location>
</feature>
<dbReference type="InterPro" id="IPR037401">
    <property type="entry name" value="SnoaL-like"/>
</dbReference>
<evidence type="ECO:0000313" key="3">
    <source>
        <dbReference type="EMBL" id="KAL1620266.1"/>
    </source>
</evidence>
<proteinExistence type="predicted"/>
<evidence type="ECO:0000256" key="1">
    <source>
        <dbReference type="SAM" id="SignalP"/>
    </source>
</evidence>
<evidence type="ECO:0000313" key="4">
    <source>
        <dbReference type="Proteomes" id="UP001521116"/>
    </source>
</evidence>
<protein>
    <recommendedName>
        <fullName evidence="2">SnoaL-like domain-containing protein</fullName>
    </recommendedName>
</protein>
<dbReference type="SUPFAM" id="SSF54427">
    <property type="entry name" value="NTF2-like"/>
    <property type="match status" value="1"/>
</dbReference>
<dbReference type="Pfam" id="PF13577">
    <property type="entry name" value="SnoaL_4"/>
    <property type="match status" value="1"/>
</dbReference>
<evidence type="ECO:0000259" key="2">
    <source>
        <dbReference type="Pfam" id="PF13577"/>
    </source>
</evidence>
<organism evidence="3 4">
    <name type="scientific">Neofusicoccum ribis</name>
    <dbReference type="NCBI Taxonomy" id="45134"/>
    <lineage>
        <taxon>Eukaryota</taxon>
        <taxon>Fungi</taxon>
        <taxon>Dikarya</taxon>
        <taxon>Ascomycota</taxon>
        <taxon>Pezizomycotina</taxon>
        <taxon>Dothideomycetes</taxon>
        <taxon>Dothideomycetes incertae sedis</taxon>
        <taxon>Botryosphaeriales</taxon>
        <taxon>Botryosphaeriaceae</taxon>
        <taxon>Neofusicoccum</taxon>
    </lineage>
</organism>
<gene>
    <name evidence="3" type="ORF">SLS56_009700</name>
</gene>
<dbReference type="Proteomes" id="UP001521116">
    <property type="component" value="Unassembled WGS sequence"/>
</dbReference>
<dbReference type="InterPro" id="IPR032710">
    <property type="entry name" value="NTF2-like_dom_sf"/>
</dbReference>
<accession>A0ABR3SGG4</accession>
<comment type="caution">
    <text evidence="3">The sequence shown here is derived from an EMBL/GenBank/DDBJ whole genome shotgun (WGS) entry which is preliminary data.</text>
</comment>
<sequence>MKISGLHLVPMALLPGLVASIHTPVGLYSNCTSLSPAPIPADELLSYFPPRPVHDFAAVENIRRTLATYAFAIDGKNWNALEYVFTKDAVANYSEPIGLLSGLEAIQTTLPPGLATFVGTQHHLGTQVIDVCSPDTAISVTYYRAAHFLSTTGAPTSVTDDDQVLTAWGQYQDTWKKQEDQSWKIVYRNVIYMDGFVSEMDLT</sequence>
<name>A0ABR3SGG4_9PEZI</name>
<dbReference type="EMBL" id="JAJVDC020000170">
    <property type="protein sequence ID" value="KAL1620266.1"/>
    <property type="molecule type" value="Genomic_DNA"/>
</dbReference>
<dbReference type="Gene3D" id="3.10.450.50">
    <property type="match status" value="1"/>
</dbReference>
<keyword evidence="1" id="KW-0732">Signal</keyword>